<evidence type="ECO:0000256" key="1">
    <source>
        <dbReference type="SAM" id="MobiDB-lite"/>
    </source>
</evidence>
<protein>
    <submittedName>
        <fullName evidence="3">Uncharacterized protein</fullName>
    </submittedName>
</protein>
<dbReference type="KEGG" id="rmar:GBA65_03730"/>
<keyword evidence="2" id="KW-0472">Membrane</keyword>
<feature type="transmembrane region" description="Helical" evidence="2">
    <location>
        <begin position="198"/>
        <end position="217"/>
    </location>
</feature>
<organism evidence="3 4">
    <name type="scientific">Rubrobacter marinus</name>
    <dbReference type="NCBI Taxonomy" id="2653852"/>
    <lineage>
        <taxon>Bacteria</taxon>
        <taxon>Bacillati</taxon>
        <taxon>Actinomycetota</taxon>
        <taxon>Rubrobacteria</taxon>
        <taxon>Rubrobacterales</taxon>
        <taxon>Rubrobacteraceae</taxon>
        <taxon>Rubrobacter</taxon>
    </lineage>
</organism>
<feature type="transmembrane region" description="Helical" evidence="2">
    <location>
        <begin position="36"/>
        <end position="59"/>
    </location>
</feature>
<accession>A0A6G8PUN2</accession>
<keyword evidence="2" id="KW-1133">Transmembrane helix</keyword>
<evidence type="ECO:0000256" key="2">
    <source>
        <dbReference type="SAM" id="Phobius"/>
    </source>
</evidence>
<proteinExistence type="predicted"/>
<feature type="region of interest" description="Disordered" evidence="1">
    <location>
        <begin position="1"/>
        <end position="23"/>
    </location>
</feature>
<gene>
    <name evidence="3" type="ORF">GBA65_03730</name>
</gene>
<keyword evidence="2" id="KW-0812">Transmembrane</keyword>
<evidence type="ECO:0000313" key="4">
    <source>
        <dbReference type="Proteomes" id="UP000502706"/>
    </source>
</evidence>
<dbReference type="Proteomes" id="UP000502706">
    <property type="component" value="Chromosome"/>
</dbReference>
<keyword evidence="4" id="KW-1185">Reference proteome</keyword>
<name>A0A6G8PUN2_9ACTN</name>
<sequence>MDTRDYKKPLGYEEFSPDDRQEEPGLGSWIKRNPWLLMRLFMVLVFSFGASTTAVNFSYGLEINPIQLSAEELNEGRLPAGTRLGDFVEITGTPDFGEDAGRIGTEESKIGFVQRYSVAYFYFGLEETGDNLLIQTVQKPPDVTKDGEQTWRGQLTNVNSAIFQDTTQRGLGESGLVTRGEVPIIETGETPDYHREIFPAYSAIIGLWVASVAWLVWKRNKPIAGA</sequence>
<dbReference type="EMBL" id="CP045121">
    <property type="protein sequence ID" value="QIN77771.1"/>
    <property type="molecule type" value="Genomic_DNA"/>
</dbReference>
<reference evidence="3 4" key="1">
    <citation type="submission" date="2019-10" db="EMBL/GenBank/DDBJ databases">
        <title>Rubrobacter sp nov SCSIO 52915 isolated from a deep-sea sediment in the South China Sea.</title>
        <authorList>
            <person name="Chen R.W."/>
        </authorList>
    </citation>
    <scope>NUCLEOTIDE SEQUENCE [LARGE SCALE GENOMIC DNA]</scope>
    <source>
        <strain evidence="3 4">SCSIO 52915</strain>
    </source>
</reference>
<dbReference type="RefSeq" id="WP_166395452.1">
    <property type="nucleotide sequence ID" value="NZ_CP045121.1"/>
</dbReference>
<dbReference type="AlphaFoldDB" id="A0A6G8PUN2"/>
<evidence type="ECO:0000313" key="3">
    <source>
        <dbReference type="EMBL" id="QIN77771.1"/>
    </source>
</evidence>